<dbReference type="EMBL" id="CP089977">
    <property type="protein sequence ID" value="UXZ05879.1"/>
    <property type="molecule type" value="Genomic_DNA"/>
</dbReference>
<keyword evidence="10" id="KW-0653">Protein transport</keyword>
<evidence type="ECO:0000256" key="6">
    <source>
        <dbReference type="ARBA" id="ARBA00022692"/>
    </source>
</evidence>
<evidence type="ECO:0000256" key="7">
    <source>
        <dbReference type="ARBA" id="ARBA00022989"/>
    </source>
</evidence>
<keyword evidence="4" id="KW-0997">Cell inner membrane</keyword>
<name>A0ABY6F702_9GAMM</name>
<dbReference type="RefSeq" id="WP_263077404.1">
    <property type="nucleotide sequence ID" value="NZ_CP089977.1"/>
</dbReference>
<keyword evidence="6 10" id="KW-0812">Transmembrane</keyword>
<protein>
    <submittedName>
        <fullName evidence="12">Protein TolR</fullName>
    </submittedName>
</protein>
<dbReference type="Gene3D" id="3.30.420.270">
    <property type="match status" value="1"/>
</dbReference>
<keyword evidence="10" id="KW-0813">Transport</keyword>
<comment type="subcellular location">
    <subcellularLocation>
        <location evidence="1">Cell membrane</location>
        <topology evidence="1">Single-pass membrane protein</topology>
    </subcellularLocation>
    <subcellularLocation>
        <location evidence="10">Cell membrane</location>
        <topology evidence="10">Single-pass type II membrane protein</topology>
    </subcellularLocation>
</comment>
<gene>
    <name evidence="12" type="primary">tolR</name>
    <name evidence="12" type="ORF">LU297_00430</name>
</gene>
<accession>A0ABY6F702</accession>
<evidence type="ECO:0000256" key="5">
    <source>
        <dbReference type="ARBA" id="ARBA00022618"/>
    </source>
</evidence>
<evidence type="ECO:0000313" key="12">
    <source>
        <dbReference type="EMBL" id="UXZ05879.1"/>
    </source>
</evidence>
<evidence type="ECO:0000256" key="11">
    <source>
        <dbReference type="SAM" id="Phobius"/>
    </source>
</evidence>
<dbReference type="InterPro" id="IPR003400">
    <property type="entry name" value="ExbD"/>
</dbReference>
<evidence type="ECO:0000256" key="3">
    <source>
        <dbReference type="ARBA" id="ARBA00022475"/>
    </source>
</evidence>
<proteinExistence type="inferred from homology"/>
<keyword evidence="13" id="KW-1185">Reference proteome</keyword>
<keyword evidence="7 11" id="KW-1133">Transmembrane helix</keyword>
<evidence type="ECO:0000256" key="9">
    <source>
        <dbReference type="ARBA" id="ARBA00023306"/>
    </source>
</evidence>
<sequence length="143" mass="15792">MKQSFHRPHRKTKLNGEMNVVPYIDVMLVLLIIFMVAAPMLTTGVDVSLPKEATSTIDTKDALPIIISMNRSGNLFVSHQDGLDEPMSLSQLMPFLQAAFAKNNQIQVLINADGQNSYNDIMQVMALVQNAGIDHVSLLSEPK</sequence>
<comment type="similarity">
    <text evidence="2 10">Belongs to the ExbD/TolR family.</text>
</comment>
<keyword evidence="8 11" id="KW-0472">Membrane</keyword>
<reference evidence="12" key="1">
    <citation type="submission" date="2021-12" db="EMBL/GenBank/DDBJ databases">
        <title>taxonomy of Moraxella sp. ZY201224.</title>
        <authorList>
            <person name="Li F."/>
        </authorList>
    </citation>
    <scope>NUCLEOTIDE SEQUENCE</scope>
    <source>
        <strain evidence="12">ZY201224</strain>
    </source>
</reference>
<evidence type="ECO:0000256" key="10">
    <source>
        <dbReference type="RuleBase" id="RU003879"/>
    </source>
</evidence>
<dbReference type="InterPro" id="IPR014168">
    <property type="entry name" value="Tol-Pal_TolR"/>
</dbReference>
<dbReference type="NCBIfam" id="TIGR02801">
    <property type="entry name" value="tolR"/>
    <property type="match status" value="1"/>
</dbReference>
<dbReference type="PANTHER" id="PTHR30558">
    <property type="entry name" value="EXBD MEMBRANE COMPONENT OF PMF-DRIVEN MACROMOLECULE IMPORT SYSTEM"/>
    <property type="match status" value="1"/>
</dbReference>
<dbReference type="PANTHER" id="PTHR30558:SF7">
    <property type="entry name" value="TOL-PAL SYSTEM PROTEIN TOLR"/>
    <property type="match status" value="1"/>
</dbReference>
<evidence type="ECO:0000256" key="2">
    <source>
        <dbReference type="ARBA" id="ARBA00005811"/>
    </source>
</evidence>
<dbReference type="Pfam" id="PF02472">
    <property type="entry name" value="ExbD"/>
    <property type="match status" value="1"/>
</dbReference>
<evidence type="ECO:0000256" key="8">
    <source>
        <dbReference type="ARBA" id="ARBA00023136"/>
    </source>
</evidence>
<dbReference type="Proteomes" id="UP001063782">
    <property type="component" value="Chromosome"/>
</dbReference>
<keyword evidence="9" id="KW-0131">Cell cycle</keyword>
<evidence type="ECO:0000256" key="1">
    <source>
        <dbReference type="ARBA" id="ARBA00004162"/>
    </source>
</evidence>
<feature type="transmembrane region" description="Helical" evidence="11">
    <location>
        <begin position="20"/>
        <end position="41"/>
    </location>
</feature>
<evidence type="ECO:0000256" key="4">
    <source>
        <dbReference type="ARBA" id="ARBA00022519"/>
    </source>
</evidence>
<keyword evidence="5" id="KW-0132">Cell division</keyword>
<keyword evidence="3" id="KW-1003">Cell membrane</keyword>
<organism evidence="12 13">
    <name type="scientific">Moraxella nasicaprae</name>
    <dbReference type="NCBI Taxonomy" id="2904122"/>
    <lineage>
        <taxon>Bacteria</taxon>
        <taxon>Pseudomonadati</taxon>
        <taxon>Pseudomonadota</taxon>
        <taxon>Gammaproteobacteria</taxon>
        <taxon>Moraxellales</taxon>
        <taxon>Moraxellaceae</taxon>
        <taxon>Moraxella</taxon>
    </lineage>
</organism>
<evidence type="ECO:0000313" key="13">
    <source>
        <dbReference type="Proteomes" id="UP001063782"/>
    </source>
</evidence>